<dbReference type="KEGG" id="bbel:109486022"/>
<dbReference type="GO" id="GO:0006508">
    <property type="term" value="P:proteolysis"/>
    <property type="evidence" value="ECO:0007669"/>
    <property type="project" value="InterPro"/>
</dbReference>
<evidence type="ECO:0000259" key="13">
    <source>
        <dbReference type="PROSITE" id="PS51212"/>
    </source>
</evidence>
<feature type="disulfide bond" evidence="5">
    <location>
        <begin position="626"/>
        <end position="665"/>
    </location>
</feature>
<dbReference type="SUPFAM" id="SSF55486">
    <property type="entry name" value="Metalloproteases ('zincins'), catalytic domain"/>
    <property type="match status" value="1"/>
</dbReference>
<dbReference type="Proteomes" id="UP000515135">
    <property type="component" value="Unplaced"/>
</dbReference>
<protein>
    <recommendedName>
        <fullName evidence="4">Kringle-containing protein marking the eye and the nose</fullName>
    </recommendedName>
</protein>
<feature type="domain" description="CUB" evidence="8">
    <location>
        <begin position="388"/>
        <end position="528"/>
    </location>
</feature>
<feature type="binding site" evidence="6">
    <location>
        <position position="271"/>
    </location>
    <ligand>
        <name>Zn(2+)</name>
        <dbReference type="ChEBI" id="CHEBI:29105"/>
        <note>catalytic</note>
    </ligand>
</feature>
<evidence type="ECO:0000259" key="9">
    <source>
        <dbReference type="PROSITE" id="PS50041"/>
    </source>
</evidence>
<dbReference type="Pfam" id="PF00431">
    <property type="entry name" value="CUB"/>
    <property type="match status" value="1"/>
</dbReference>
<feature type="domain" description="C-type lectin" evidence="9">
    <location>
        <begin position="801"/>
        <end position="919"/>
    </location>
</feature>
<dbReference type="SUPFAM" id="SSF57552">
    <property type="entry name" value="Blood coagulation inhibitor (disintegrin)"/>
    <property type="match status" value="1"/>
</dbReference>
<evidence type="ECO:0000259" key="8">
    <source>
        <dbReference type="PROSITE" id="PS01180"/>
    </source>
</evidence>
<dbReference type="PROSITE" id="PS50070">
    <property type="entry name" value="KRINGLE_2"/>
    <property type="match status" value="1"/>
</dbReference>
<feature type="disulfide bond" evidence="5">
    <location>
        <begin position="654"/>
        <end position="677"/>
    </location>
</feature>
<dbReference type="InterPro" id="IPR000001">
    <property type="entry name" value="Kringle"/>
</dbReference>
<feature type="domain" description="Peptidase M12B" evidence="12">
    <location>
        <begin position="119"/>
        <end position="308"/>
    </location>
</feature>
<dbReference type="Pfam" id="PF01822">
    <property type="entry name" value="WSC"/>
    <property type="match status" value="1"/>
</dbReference>
<feature type="disulfide bond" evidence="5">
    <location>
        <begin position="605"/>
        <end position="682"/>
    </location>
</feature>
<dbReference type="CDD" id="cd00108">
    <property type="entry name" value="KR"/>
    <property type="match status" value="1"/>
</dbReference>
<keyword evidence="1 5" id="KW-0420">Kringle</keyword>
<dbReference type="SMART" id="SM00321">
    <property type="entry name" value="WSC"/>
    <property type="match status" value="1"/>
</dbReference>
<dbReference type="SUPFAM" id="SSF57440">
    <property type="entry name" value="Kringle-like"/>
    <property type="match status" value="1"/>
</dbReference>
<evidence type="ECO:0000256" key="4">
    <source>
        <dbReference type="ARBA" id="ARBA00032328"/>
    </source>
</evidence>
<dbReference type="GO" id="GO:0046872">
    <property type="term" value="F:metal ion binding"/>
    <property type="evidence" value="ECO:0007669"/>
    <property type="project" value="UniProtKB-KW"/>
</dbReference>
<evidence type="ECO:0000313" key="15">
    <source>
        <dbReference type="RefSeq" id="XP_019645275.1"/>
    </source>
</evidence>
<dbReference type="CDD" id="cd00041">
    <property type="entry name" value="CUB"/>
    <property type="match status" value="1"/>
</dbReference>
<dbReference type="SMART" id="SM00034">
    <property type="entry name" value="CLECT"/>
    <property type="match status" value="2"/>
</dbReference>
<evidence type="ECO:0000256" key="3">
    <source>
        <dbReference type="ARBA" id="ARBA00023157"/>
    </source>
</evidence>
<feature type="domain" description="C-type lectin" evidence="9">
    <location>
        <begin position="932"/>
        <end position="1047"/>
    </location>
</feature>
<evidence type="ECO:0000259" key="12">
    <source>
        <dbReference type="PROSITE" id="PS50215"/>
    </source>
</evidence>
<proteinExistence type="predicted"/>
<reference evidence="15" key="1">
    <citation type="submission" date="2025-08" db="UniProtKB">
        <authorList>
            <consortium name="RefSeq"/>
        </authorList>
    </citation>
    <scope>IDENTIFICATION</scope>
    <source>
        <tissue evidence="15">Gonad</tissue>
    </source>
</reference>
<dbReference type="PROSITE" id="PS00021">
    <property type="entry name" value="KRINGLE_1"/>
    <property type="match status" value="1"/>
</dbReference>
<dbReference type="InterPro" id="IPR016187">
    <property type="entry name" value="CTDL_fold"/>
</dbReference>
<feature type="binding site" evidence="6">
    <location>
        <position position="265"/>
    </location>
    <ligand>
        <name>Zn(2+)</name>
        <dbReference type="ChEBI" id="CHEBI:29105"/>
        <note>catalytic</note>
    </ligand>
</feature>
<dbReference type="OrthoDB" id="7357196at2759"/>
<evidence type="ECO:0000256" key="1">
    <source>
        <dbReference type="ARBA" id="ARBA00022572"/>
    </source>
</evidence>
<dbReference type="GO" id="GO:0016055">
    <property type="term" value="P:Wnt signaling pathway"/>
    <property type="evidence" value="ECO:0007669"/>
    <property type="project" value="UniProtKB-KW"/>
</dbReference>
<dbReference type="InterPro" id="IPR035914">
    <property type="entry name" value="Sperma_CUB_dom_sf"/>
</dbReference>
<feature type="region of interest" description="Disordered" evidence="7">
    <location>
        <begin position="1"/>
        <end position="22"/>
    </location>
</feature>
<dbReference type="PROSITE" id="PS01180">
    <property type="entry name" value="CUB"/>
    <property type="match status" value="1"/>
</dbReference>
<dbReference type="GO" id="GO:0004222">
    <property type="term" value="F:metalloendopeptidase activity"/>
    <property type="evidence" value="ECO:0007669"/>
    <property type="project" value="InterPro"/>
</dbReference>
<evidence type="ECO:0000256" key="7">
    <source>
        <dbReference type="SAM" id="MobiDB-lite"/>
    </source>
</evidence>
<dbReference type="PANTHER" id="PTHR22801:SF63">
    <property type="entry name" value="C-TYPE LECTIN DOMAIN-CONTAINING PROTEIN"/>
    <property type="match status" value="1"/>
</dbReference>
<evidence type="ECO:0000313" key="14">
    <source>
        <dbReference type="Proteomes" id="UP000515135"/>
    </source>
</evidence>
<dbReference type="PANTHER" id="PTHR22801">
    <property type="entry name" value="LITHOSTATHINE"/>
    <property type="match status" value="1"/>
</dbReference>
<dbReference type="Pfam" id="PF00051">
    <property type="entry name" value="Kringle"/>
    <property type="match status" value="1"/>
</dbReference>
<feature type="domain" description="Kringle" evidence="10">
    <location>
        <begin position="604"/>
        <end position="682"/>
    </location>
</feature>
<dbReference type="Pfam" id="PF01421">
    <property type="entry name" value="Reprolysin"/>
    <property type="match status" value="1"/>
</dbReference>
<dbReference type="InterPro" id="IPR036436">
    <property type="entry name" value="Disintegrin_dom_sf"/>
</dbReference>
<dbReference type="InterPro" id="IPR013806">
    <property type="entry name" value="Kringle-like"/>
</dbReference>
<dbReference type="Gene3D" id="2.40.20.10">
    <property type="entry name" value="Plasminogen Kringle 4"/>
    <property type="match status" value="1"/>
</dbReference>
<dbReference type="PROSITE" id="PS50041">
    <property type="entry name" value="C_TYPE_LECTIN_2"/>
    <property type="match status" value="2"/>
</dbReference>
<dbReference type="GeneID" id="109486022"/>
<feature type="compositionally biased region" description="Acidic residues" evidence="7">
    <location>
        <begin position="1"/>
        <end position="11"/>
    </location>
</feature>
<dbReference type="SMART" id="SM00042">
    <property type="entry name" value="CUB"/>
    <property type="match status" value="1"/>
</dbReference>
<keyword evidence="14" id="KW-1185">Reference proteome</keyword>
<sequence length="1057" mass="117076">MELLDNMESESQDERMVQAEATVDPSTGWMKDDYSSRGIDEDDEAQLEEDMHWCDSVDGGSVLNLLLKKGVHERRAIVPGWNDKSRCDYHECFKDIKTWPAVPYYLLNDANFLITWPTRYIRVFYIFNYNFYNMMKQNISAVEDYAMEAVAVLDKAYRPINFRVLLVGVKVLTEYWPGEGPRPNYNDFLKPKVREYIWNTIRPESPTFHTAVYIAGPPHWDAPYAGAGMGHLCKVNGMNDFPYVMAAEGNTRPANHYWNAHELGHEFRNGHNFDPSDGGSSVCPAKRLFGTKCVMGGNSYPTTFSSTFLDKIKATDYSCMEDKPAQEDVFKCGNGILDAGEECDCGNSQSCKTSDPCCDGQICKLKQNAECSSNSPCCNNCKVDLNSCDDDIKGRVKRATDPANIQSYNRIDIPPGVLVPFPAGTTTPRNRVFNWLFEAPAGLHVTLSLAIPLLASPSFETAVGCPYDWIEVRDGGYMTSPVLGRFCTPMRKPIVSSGNTLLVTFRSDNSFDSHFLMKYSFYSTALSGPKWREDGRCGWNYPAAAAASGQCESQGETPCCFWDGRCKSKDTDCTCSKCVDYRNIDNAGLPTNPVKATETQTLGECYEETGDTYRGTASTTISGKVCQAWSSQSPQQHGFDPAAYPNLGLDSNYCRNPDLSTRPWCHTTDPKKQRDFCIIPKCTGLASRSEYVGCYKDTSSRTFPAGRIQNYNNMTNALCINHCAGQGYTYAVTQYSYECSCGNEANFAQLEPKRPEHECNFKCSGNREEMCGGNWRNSVYKLPEKASSAGGYSCGDGLKKFQGRCYKAFTEKKSNAEAKSECSGMGGRLAAPKTPEVHGFLVDLAKTEVGNGQDVWIGIQKEDVWKFSDGGALGECSYSNWAPGEPTNNAQTKCAQYWAGIGYKWDDTYCTSTKAFICQTGPATCPDGYGKYGDTCYKLFTEKRSYRLAHATCVNDGGRLAAPKTAGTNDHLISLAKTAGGGNMWIGVDNLNTGVYKYSDGTPLKSCEYTNWAPNEPNGADCVQFWAGRGYKWDDTDCYHAQMFVCQIGPGDDAGCC</sequence>
<dbReference type="Gene3D" id="3.40.390.10">
    <property type="entry name" value="Collagenase (Catalytic Domain)"/>
    <property type="match status" value="1"/>
</dbReference>
<name>A0A6P4ZVP6_BRABE</name>
<dbReference type="Gene3D" id="3.10.100.10">
    <property type="entry name" value="Mannose-Binding Protein A, subunit A"/>
    <property type="match status" value="2"/>
</dbReference>
<dbReference type="InterPro" id="IPR001762">
    <property type="entry name" value="Disintegrin_dom"/>
</dbReference>
<dbReference type="PRINTS" id="PR00018">
    <property type="entry name" value="KRINGLE"/>
</dbReference>
<accession>A0A6P4ZVP6</accession>
<feature type="domain" description="Disintegrin" evidence="11">
    <location>
        <begin position="329"/>
        <end position="383"/>
    </location>
</feature>
<dbReference type="InterPro" id="IPR000859">
    <property type="entry name" value="CUB_dom"/>
</dbReference>
<dbReference type="InterPro" id="IPR050801">
    <property type="entry name" value="Ca-Dep_Lectins_ImmuneDev"/>
</dbReference>
<dbReference type="Pfam" id="PF00059">
    <property type="entry name" value="Lectin_C"/>
    <property type="match status" value="2"/>
</dbReference>
<dbReference type="InterPro" id="IPR038178">
    <property type="entry name" value="Kringle_sf"/>
</dbReference>
<dbReference type="InterPro" id="IPR001304">
    <property type="entry name" value="C-type_lectin-like"/>
</dbReference>
<evidence type="ECO:0000256" key="2">
    <source>
        <dbReference type="ARBA" id="ARBA00022687"/>
    </source>
</evidence>
<dbReference type="PROSITE" id="PS50215">
    <property type="entry name" value="ADAM_MEPRO"/>
    <property type="match status" value="1"/>
</dbReference>
<feature type="binding site" evidence="6">
    <location>
        <position position="261"/>
    </location>
    <ligand>
        <name>Zn(2+)</name>
        <dbReference type="ChEBI" id="CHEBI:29105"/>
        <note>catalytic</note>
    </ligand>
</feature>
<dbReference type="InterPro" id="IPR024079">
    <property type="entry name" value="MetalloPept_cat_dom_sf"/>
</dbReference>
<dbReference type="FunFam" id="2.40.20.10:FF:000025">
    <property type="entry name" value="Plasminogen"/>
    <property type="match status" value="1"/>
</dbReference>
<dbReference type="SMART" id="SM00130">
    <property type="entry name" value="KR"/>
    <property type="match status" value="1"/>
</dbReference>
<dbReference type="RefSeq" id="XP_019645275.1">
    <property type="nucleotide sequence ID" value="XM_019789716.1"/>
</dbReference>
<evidence type="ECO:0000259" key="10">
    <source>
        <dbReference type="PROSITE" id="PS50070"/>
    </source>
</evidence>
<gene>
    <name evidence="15" type="primary">LOC109486022</name>
</gene>
<keyword evidence="3 5" id="KW-1015">Disulfide bond</keyword>
<feature type="domain" description="WSC" evidence="13">
    <location>
        <begin position="688"/>
        <end position="783"/>
    </location>
</feature>
<dbReference type="InterPro" id="IPR016186">
    <property type="entry name" value="C-type_lectin-like/link_sf"/>
</dbReference>
<dbReference type="SMART" id="SM00050">
    <property type="entry name" value="DISIN"/>
    <property type="match status" value="1"/>
</dbReference>
<dbReference type="InterPro" id="IPR018378">
    <property type="entry name" value="C-type_lectin_CS"/>
</dbReference>
<dbReference type="AlphaFoldDB" id="A0A6P4ZVP6"/>
<feature type="active site" evidence="6">
    <location>
        <position position="262"/>
    </location>
</feature>
<keyword evidence="6" id="KW-0862">Zinc</keyword>
<dbReference type="Gene3D" id="2.60.120.290">
    <property type="entry name" value="Spermadhesin, CUB domain"/>
    <property type="match status" value="1"/>
</dbReference>
<organism evidence="14 15">
    <name type="scientific">Branchiostoma belcheri</name>
    <name type="common">Amphioxus</name>
    <dbReference type="NCBI Taxonomy" id="7741"/>
    <lineage>
        <taxon>Eukaryota</taxon>
        <taxon>Metazoa</taxon>
        <taxon>Chordata</taxon>
        <taxon>Cephalochordata</taxon>
        <taxon>Leptocardii</taxon>
        <taxon>Amphioxiformes</taxon>
        <taxon>Branchiostomatidae</taxon>
        <taxon>Branchiostoma</taxon>
    </lineage>
</organism>
<evidence type="ECO:0000256" key="6">
    <source>
        <dbReference type="PROSITE-ProRule" id="PRU00276"/>
    </source>
</evidence>
<dbReference type="SUPFAM" id="SSF49854">
    <property type="entry name" value="Spermadhesin, CUB domain"/>
    <property type="match status" value="1"/>
</dbReference>
<dbReference type="InterPro" id="IPR018056">
    <property type="entry name" value="Kringle_CS"/>
</dbReference>
<evidence type="ECO:0000259" key="11">
    <source>
        <dbReference type="PROSITE" id="PS50214"/>
    </source>
</evidence>
<dbReference type="PROSITE" id="PS00615">
    <property type="entry name" value="C_TYPE_LECTIN_1"/>
    <property type="match status" value="2"/>
</dbReference>
<dbReference type="SUPFAM" id="SSF56436">
    <property type="entry name" value="C-type lectin-like"/>
    <property type="match status" value="2"/>
</dbReference>
<comment type="caution">
    <text evidence="6">Lacks conserved residue(s) required for the propagation of feature annotation.</text>
</comment>
<dbReference type="InterPro" id="IPR001590">
    <property type="entry name" value="Peptidase_M12B"/>
</dbReference>
<keyword evidence="6" id="KW-0479">Metal-binding</keyword>
<dbReference type="PROSITE" id="PS51212">
    <property type="entry name" value="WSC"/>
    <property type="match status" value="1"/>
</dbReference>
<dbReference type="PROSITE" id="PS50214">
    <property type="entry name" value="DISINTEGRIN_2"/>
    <property type="match status" value="1"/>
</dbReference>
<dbReference type="InterPro" id="IPR002889">
    <property type="entry name" value="WSC_carb-bd"/>
</dbReference>
<evidence type="ECO:0000256" key="5">
    <source>
        <dbReference type="PROSITE-ProRule" id="PRU00121"/>
    </source>
</evidence>
<dbReference type="Gene3D" id="4.10.70.10">
    <property type="entry name" value="Disintegrin domain"/>
    <property type="match status" value="1"/>
</dbReference>
<dbReference type="CDD" id="cd00037">
    <property type="entry name" value="CLECT"/>
    <property type="match status" value="2"/>
</dbReference>
<keyword evidence="2" id="KW-0879">Wnt signaling pathway</keyword>